<evidence type="ECO:0000259" key="7">
    <source>
        <dbReference type="PROSITE" id="PS50158"/>
    </source>
</evidence>
<evidence type="ECO:0000256" key="5">
    <source>
        <dbReference type="PROSITE-ProRule" id="PRU00047"/>
    </source>
</evidence>
<accession>A0ABR2G990</accession>
<feature type="domain" description="Integrase catalytic" evidence="8">
    <location>
        <begin position="448"/>
        <end position="624"/>
    </location>
</feature>
<gene>
    <name evidence="9" type="ORF">V6N12_065621</name>
</gene>
<dbReference type="Pfam" id="PF25597">
    <property type="entry name" value="SH3_retrovirus"/>
    <property type="match status" value="1"/>
</dbReference>
<dbReference type="SMART" id="SM00343">
    <property type="entry name" value="ZnF_C2HC"/>
    <property type="match status" value="1"/>
</dbReference>
<dbReference type="PANTHER" id="PTHR42648:SF27">
    <property type="entry name" value="RNA-DIRECTED DNA POLYMERASE"/>
    <property type="match status" value="1"/>
</dbReference>
<keyword evidence="10" id="KW-1185">Reference proteome</keyword>
<dbReference type="SUPFAM" id="SSF57756">
    <property type="entry name" value="Retrovirus zinc finger-like domains"/>
    <property type="match status" value="1"/>
</dbReference>
<dbReference type="SUPFAM" id="SSF53098">
    <property type="entry name" value="Ribonuclease H-like"/>
    <property type="match status" value="1"/>
</dbReference>
<evidence type="ECO:0000313" key="9">
    <source>
        <dbReference type="EMBL" id="KAK8597145.1"/>
    </source>
</evidence>
<feature type="domain" description="CCHC-type" evidence="7">
    <location>
        <begin position="224"/>
        <end position="239"/>
    </location>
</feature>
<dbReference type="InterPro" id="IPR001878">
    <property type="entry name" value="Znf_CCHC"/>
</dbReference>
<dbReference type="InterPro" id="IPR039537">
    <property type="entry name" value="Retrotran_Ty1/copia-like"/>
</dbReference>
<dbReference type="PANTHER" id="PTHR42648">
    <property type="entry name" value="TRANSPOSASE, PUTATIVE-RELATED"/>
    <property type="match status" value="1"/>
</dbReference>
<dbReference type="Pfam" id="PF13976">
    <property type="entry name" value="gag_pre-integrs"/>
    <property type="match status" value="1"/>
</dbReference>
<dbReference type="PROSITE" id="PS50994">
    <property type="entry name" value="INTEGRASE"/>
    <property type="match status" value="1"/>
</dbReference>
<name>A0ABR2G990_9ROSI</name>
<keyword evidence="2" id="KW-0479">Metal-binding</keyword>
<keyword evidence="3" id="KW-0064">Aspartyl protease</keyword>
<evidence type="ECO:0000256" key="4">
    <source>
        <dbReference type="ARBA" id="ARBA00022801"/>
    </source>
</evidence>
<dbReference type="Pfam" id="PF00098">
    <property type="entry name" value="zf-CCHC"/>
    <property type="match status" value="1"/>
</dbReference>
<comment type="caution">
    <text evidence="9">The sequence shown here is derived from an EMBL/GenBank/DDBJ whole genome shotgun (WGS) entry which is preliminary data.</text>
</comment>
<dbReference type="InterPro" id="IPR012337">
    <property type="entry name" value="RNaseH-like_sf"/>
</dbReference>
<dbReference type="EMBL" id="JBBPBM010000002">
    <property type="protein sequence ID" value="KAK8597145.1"/>
    <property type="molecule type" value="Genomic_DNA"/>
</dbReference>
<keyword evidence="5" id="KW-0863">Zinc-finger</keyword>
<dbReference type="InterPro" id="IPR025724">
    <property type="entry name" value="GAG-pre-integrase_dom"/>
</dbReference>
<dbReference type="Proteomes" id="UP001472677">
    <property type="component" value="Unassembled WGS sequence"/>
</dbReference>
<proteinExistence type="predicted"/>
<sequence>MTNNTISLRSLLEKEKLNGINFLDWFRNLRIVLKQERKEHVIEEPVPDEPAANAPRADKDKFKKYMDDMVDVGCLMLATMDSELQKQHENMVAYEMIQNLKEIYEGQARQERYETSKALFQCKMTEGTPVGAHVIKMMGYVQTLEKLGFPLKNELATDLILQSLPGMLRTAESDMKKDGSKSILLVREVIGNGKKVAKSKGSGKTKAKGKNVLKPKAAISKDGKCFHCKQPGHWKRNCPVYLEEVKKAKAVGASASGIYVIDVNMSTSSSWVLDTGCGSHICTSVQGLHMRRNLAKGDVDLRVGNGARVAALAVGTYVLSLPSGLVLNLENCYFVPSLTKNIIYVSCLDKIGFEIIIKNNGYSFYLNNLFYGSAQLINGLYILNQENEIFNINTKRTKTNDSNQTYLWHCRLGHISERRISKLHKDGLLDPFVFGQIDVCESCLLGKMTKAPLNGKSERASDLLGLIHSDVCGPMNTQARGGFHYFITFTDDFIRYGYIYLMRHKSEVLEKFKEFRNEVQNQHGKSIKTLRSDRGGAYLSHEFDELLKECGIVSQLTPPGTPQWNGVSERRNRTLLDMVRSMMSHSDLPISFWGHALETTAFTLNRVPSKSNQKTPHEMWTGKHPSMSFMKIWGCKAYVKHHMSTKLEPNSHKCTFVGYPKETKGYYFYNHKENKVFVARTGVFLERDFLSSKEDRRNIELEVVQQQQDTEPEVERFSQTVEENSTDLETRPLRRSTRERHEPERYGFLVTTHGDVILVDHDEPKTYQEAVSSPDSEKWLEAMRSEIDSMSDNQVWTLVEPPEGIKPIGCKWVFKKKTDMDGNVQTYKGRLVAKGYQQIHGIDYDETFSPVAMFKSIRILLATAAFHDYEIWQMDVKTAFLNGKLEEDVYMTQSEGFVTPENAGKVCKLQRSIYGLKQAFRSWNLRFNDAIKEFGFIRNEDEPCVYKKFSGSIVSFLILYVDDILIIGNDIPTLQSVKAWLSSCFSMKDLGEAAYILGVKIYRDRSRRLLGLSQSTYIDKVLKRFNMETSKKGFLPMTHGISLSKEMCPSTSQERERMSQIPYASAIGSIMYAMICTRPDLSYALSMTSRYQANPGEGHWVAVKNILKYLRRTRDVFHVYGGEEQLSIKGYTDASFQTDKDDSRSQSGFVFRLNGASEAAKEAVWIKKFITELGVVPSIPDALELYCDNNGAIEQAKEPRSHQRSQHILRRFHLIREIVDRGDVEICKVHTDDNIADPLTKPLSQQKHDRLL</sequence>
<dbReference type="CDD" id="cd09272">
    <property type="entry name" value="RNase_HI_RT_Ty1"/>
    <property type="match status" value="1"/>
</dbReference>
<dbReference type="InterPro" id="IPR036875">
    <property type="entry name" value="Znf_CCHC_sf"/>
</dbReference>
<dbReference type="Gene3D" id="3.30.420.10">
    <property type="entry name" value="Ribonuclease H-like superfamily/Ribonuclease H"/>
    <property type="match status" value="1"/>
</dbReference>
<dbReference type="InterPro" id="IPR013103">
    <property type="entry name" value="RVT_2"/>
</dbReference>
<evidence type="ECO:0000313" key="10">
    <source>
        <dbReference type="Proteomes" id="UP001472677"/>
    </source>
</evidence>
<dbReference type="Pfam" id="PF14223">
    <property type="entry name" value="Retrotran_gag_2"/>
    <property type="match status" value="1"/>
</dbReference>
<keyword evidence="5" id="KW-0862">Zinc</keyword>
<protein>
    <submittedName>
        <fullName evidence="9">Uncharacterized protein</fullName>
    </submittedName>
</protein>
<dbReference type="Pfam" id="PF00665">
    <property type="entry name" value="rve"/>
    <property type="match status" value="1"/>
</dbReference>
<dbReference type="InterPro" id="IPR001584">
    <property type="entry name" value="Integrase_cat-core"/>
</dbReference>
<dbReference type="Pfam" id="PF07727">
    <property type="entry name" value="RVT_2"/>
    <property type="match status" value="1"/>
</dbReference>
<evidence type="ECO:0000256" key="3">
    <source>
        <dbReference type="ARBA" id="ARBA00022750"/>
    </source>
</evidence>
<dbReference type="PROSITE" id="PS50158">
    <property type="entry name" value="ZF_CCHC"/>
    <property type="match status" value="1"/>
</dbReference>
<feature type="region of interest" description="Disordered" evidence="6">
    <location>
        <begin position="719"/>
        <end position="740"/>
    </location>
</feature>
<keyword evidence="4" id="KW-0378">Hydrolase</keyword>
<dbReference type="InterPro" id="IPR036397">
    <property type="entry name" value="RNaseH_sf"/>
</dbReference>
<keyword evidence="1" id="KW-0645">Protease</keyword>
<evidence type="ECO:0000256" key="2">
    <source>
        <dbReference type="ARBA" id="ARBA00022723"/>
    </source>
</evidence>
<dbReference type="InterPro" id="IPR043502">
    <property type="entry name" value="DNA/RNA_pol_sf"/>
</dbReference>
<dbReference type="InterPro" id="IPR057670">
    <property type="entry name" value="SH3_retrovirus"/>
</dbReference>
<dbReference type="SUPFAM" id="SSF56672">
    <property type="entry name" value="DNA/RNA polymerases"/>
    <property type="match status" value="1"/>
</dbReference>
<evidence type="ECO:0000256" key="6">
    <source>
        <dbReference type="SAM" id="MobiDB-lite"/>
    </source>
</evidence>
<dbReference type="Gene3D" id="4.10.60.10">
    <property type="entry name" value="Zinc finger, CCHC-type"/>
    <property type="match status" value="1"/>
</dbReference>
<reference evidence="9 10" key="1">
    <citation type="journal article" date="2024" name="G3 (Bethesda)">
        <title>Genome assembly of Hibiscus sabdariffa L. provides insights into metabolisms of medicinal natural products.</title>
        <authorList>
            <person name="Kim T."/>
        </authorList>
    </citation>
    <scope>NUCLEOTIDE SEQUENCE [LARGE SCALE GENOMIC DNA]</scope>
    <source>
        <strain evidence="9">TK-2024</strain>
        <tissue evidence="9">Old leaves</tissue>
    </source>
</reference>
<evidence type="ECO:0000256" key="1">
    <source>
        <dbReference type="ARBA" id="ARBA00022670"/>
    </source>
</evidence>
<evidence type="ECO:0000259" key="8">
    <source>
        <dbReference type="PROSITE" id="PS50994"/>
    </source>
</evidence>
<dbReference type="InterPro" id="IPR054722">
    <property type="entry name" value="PolX-like_BBD"/>
</dbReference>
<dbReference type="Pfam" id="PF22936">
    <property type="entry name" value="Pol_BBD"/>
    <property type="match status" value="1"/>
</dbReference>
<organism evidence="9 10">
    <name type="scientific">Hibiscus sabdariffa</name>
    <name type="common">roselle</name>
    <dbReference type="NCBI Taxonomy" id="183260"/>
    <lineage>
        <taxon>Eukaryota</taxon>
        <taxon>Viridiplantae</taxon>
        <taxon>Streptophyta</taxon>
        <taxon>Embryophyta</taxon>
        <taxon>Tracheophyta</taxon>
        <taxon>Spermatophyta</taxon>
        <taxon>Magnoliopsida</taxon>
        <taxon>eudicotyledons</taxon>
        <taxon>Gunneridae</taxon>
        <taxon>Pentapetalae</taxon>
        <taxon>rosids</taxon>
        <taxon>malvids</taxon>
        <taxon>Malvales</taxon>
        <taxon>Malvaceae</taxon>
        <taxon>Malvoideae</taxon>
        <taxon>Hibiscus</taxon>
    </lineage>
</organism>